<dbReference type="InterPro" id="IPR000123">
    <property type="entry name" value="Reverse_transcriptase_msDNA"/>
</dbReference>
<dbReference type="RefSeq" id="WP_092807198.1">
    <property type="nucleotide sequence ID" value="NZ_FMUH01000007.1"/>
</dbReference>
<evidence type="ECO:0000256" key="9">
    <source>
        <dbReference type="ARBA" id="ARBA00048173"/>
    </source>
</evidence>
<keyword evidence="3" id="KW-0548">Nucleotidyltransferase</keyword>
<dbReference type="GO" id="GO:0046872">
    <property type="term" value="F:metal ion binding"/>
    <property type="evidence" value="ECO:0007669"/>
    <property type="project" value="UniProtKB-KW"/>
</dbReference>
<evidence type="ECO:0000313" key="13">
    <source>
        <dbReference type="Proteomes" id="UP000198981"/>
    </source>
</evidence>
<dbReference type="GO" id="GO:0051607">
    <property type="term" value="P:defense response to virus"/>
    <property type="evidence" value="ECO:0007669"/>
    <property type="project" value="UniProtKB-KW"/>
</dbReference>
<sequence>MSVRSAHAYAGTTGQVDPHHRTPLFHVKQPPEQRTARALATALLADGPWTVEGLTARGRRALDPAPDWLPALAAATVAAWREPPRDAPGEFARYLSAAREHPPAEPPGYDDEEDLPPPVPEPRVREWLPTATRMGRARWPVHPLHDLSDVAELLATDLDQLRWYADPLDRQRTEPAGHLQLYRRHWLARPGRVPRLVEVPTPRLRRVQRVLLDAVLAPVPPHPAAHGFVAGRSALTGARQHVGAEQLLTMDLAAFFATVRSGRVFATLRSAGYPEPVAALITGLCTTRATRDDLATMPAGGTPGARDHVRAALALPHLPQGAPTSPQLANLAAHRLDRRLAGLAASAGAVYTRYADDLTFSGRRGTAGLRHRVAAVVAEEGFTVQPTKTRVRGRGARQTVTGVVVNDRTSLPRAELDALRARLTNAVRRGPSAADLAAFDGDRHALRRHLAGRVAWVAQVHPARGGRLAGLLAAVDWSGPDTDL</sequence>
<dbReference type="EMBL" id="FMUH01000007">
    <property type="protein sequence ID" value="SCX58368.1"/>
    <property type="molecule type" value="Genomic_DNA"/>
</dbReference>
<gene>
    <name evidence="12" type="ORF">SAMN03159343_3754</name>
</gene>
<proteinExistence type="inferred from homology"/>
<evidence type="ECO:0000256" key="8">
    <source>
        <dbReference type="ARBA" id="ARBA00034120"/>
    </source>
</evidence>
<evidence type="ECO:0000256" key="7">
    <source>
        <dbReference type="ARBA" id="ARBA00023118"/>
    </source>
</evidence>
<dbReference type="InterPro" id="IPR043502">
    <property type="entry name" value="DNA/RNA_pol_sf"/>
</dbReference>
<dbReference type="PANTHER" id="PTHR34047">
    <property type="entry name" value="NUCLEAR INTRON MATURASE 1, MITOCHONDRIAL-RELATED"/>
    <property type="match status" value="1"/>
</dbReference>
<evidence type="ECO:0000256" key="3">
    <source>
        <dbReference type="ARBA" id="ARBA00022695"/>
    </source>
</evidence>
<keyword evidence="5" id="KW-0460">Magnesium</keyword>
<dbReference type="Pfam" id="PF00078">
    <property type="entry name" value="RVT_1"/>
    <property type="match status" value="1"/>
</dbReference>
<dbReference type="EC" id="2.7.7.49" evidence="1"/>
<dbReference type="GO" id="GO:0003964">
    <property type="term" value="F:RNA-directed DNA polymerase activity"/>
    <property type="evidence" value="ECO:0007669"/>
    <property type="project" value="UniProtKB-KW"/>
</dbReference>
<evidence type="ECO:0000256" key="5">
    <source>
        <dbReference type="ARBA" id="ARBA00022842"/>
    </source>
</evidence>
<dbReference type="PRINTS" id="PR00866">
    <property type="entry name" value="RNADNAPOLMS"/>
</dbReference>
<keyword evidence="7" id="KW-0051">Antiviral defense</keyword>
<dbReference type="GO" id="GO:0003723">
    <property type="term" value="F:RNA binding"/>
    <property type="evidence" value="ECO:0007669"/>
    <property type="project" value="InterPro"/>
</dbReference>
<dbReference type="Proteomes" id="UP000198981">
    <property type="component" value="Unassembled WGS sequence"/>
</dbReference>
<evidence type="ECO:0000259" key="11">
    <source>
        <dbReference type="Pfam" id="PF00078"/>
    </source>
</evidence>
<dbReference type="SUPFAM" id="SSF56672">
    <property type="entry name" value="DNA/RNA polymerases"/>
    <property type="match status" value="1"/>
</dbReference>
<feature type="domain" description="Reverse transcriptase" evidence="11">
    <location>
        <begin position="195"/>
        <end position="391"/>
    </location>
</feature>
<organism evidence="12 13">
    <name type="scientific">Klenkia marina</name>
    <dbReference type="NCBI Taxonomy" id="1960309"/>
    <lineage>
        <taxon>Bacteria</taxon>
        <taxon>Bacillati</taxon>
        <taxon>Actinomycetota</taxon>
        <taxon>Actinomycetes</taxon>
        <taxon>Geodermatophilales</taxon>
        <taxon>Geodermatophilaceae</taxon>
        <taxon>Klenkia</taxon>
    </lineage>
</organism>
<evidence type="ECO:0000256" key="2">
    <source>
        <dbReference type="ARBA" id="ARBA00022679"/>
    </source>
</evidence>
<evidence type="ECO:0000256" key="1">
    <source>
        <dbReference type="ARBA" id="ARBA00012493"/>
    </source>
</evidence>
<keyword evidence="6 12" id="KW-0695">RNA-directed DNA polymerase</keyword>
<feature type="region of interest" description="Disordered" evidence="10">
    <location>
        <begin position="1"/>
        <end position="23"/>
    </location>
</feature>
<dbReference type="PANTHER" id="PTHR34047:SF7">
    <property type="entry name" value="RNA-DIRECTED DNA POLYMERASE"/>
    <property type="match status" value="1"/>
</dbReference>
<keyword evidence="4" id="KW-0479">Metal-binding</keyword>
<name>A0A1G4YZF2_9ACTN</name>
<dbReference type="InterPro" id="IPR051083">
    <property type="entry name" value="GrpII_Intron_Splice-Mob/Def"/>
</dbReference>
<dbReference type="STRING" id="1960309.SAMN03159343_3754"/>
<dbReference type="OrthoDB" id="1550386at2"/>
<evidence type="ECO:0000313" key="12">
    <source>
        <dbReference type="EMBL" id="SCX58368.1"/>
    </source>
</evidence>
<accession>A0A1G4YZF2</accession>
<comment type="catalytic activity">
    <reaction evidence="9">
        <text>DNA(n) + a 2'-deoxyribonucleoside 5'-triphosphate = DNA(n+1) + diphosphate</text>
        <dbReference type="Rhea" id="RHEA:22508"/>
        <dbReference type="Rhea" id="RHEA-COMP:17339"/>
        <dbReference type="Rhea" id="RHEA-COMP:17340"/>
        <dbReference type="ChEBI" id="CHEBI:33019"/>
        <dbReference type="ChEBI" id="CHEBI:61560"/>
        <dbReference type="ChEBI" id="CHEBI:173112"/>
        <dbReference type="EC" id="2.7.7.49"/>
    </reaction>
</comment>
<dbReference type="AlphaFoldDB" id="A0A1G4YZF2"/>
<keyword evidence="13" id="KW-1185">Reference proteome</keyword>
<evidence type="ECO:0000256" key="6">
    <source>
        <dbReference type="ARBA" id="ARBA00022918"/>
    </source>
</evidence>
<protein>
    <recommendedName>
        <fullName evidence="1">RNA-directed DNA polymerase</fullName>
        <ecNumber evidence="1">2.7.7.49</ecNumber>
    </recommendedName>
</protein>
<evidence type="ECO:0000256" key="10">
    <source>
        <dbReference type="SAM" id="MobiDB-lite"/>
    </source>
</evidence>
<comment type="similarity">
    <text evidence="8">Belongs to the bacterial reverse transcriptase family.</text>
</comment>
<keyword evidence="2" id="KW-0808">Transferase</keyword>
<dbReference type="InterPro" id="IPR000477">
    <property type="entry name" value="RT_dom"/>
</dbReference>
<dbReference type="CDD" id="cd03487">
    <property type="entry name" value="RT_Bac_retron_II"/>
    <property type="match status" value="1"/>
</dbReference>
<evidence type="ECO:0000256" key="4">
    <source>
        <dbReference type="ARBA" id="ARBA00022723"/>
    </source>
</evidence>
<reference evidence="13" key="1">
    <citation type="submission" date="2016-10" db="EMBL/GenBank/DDBJ databases">
        <authorList>
            <person name="Varghese N."/>
            <person name="Submissions S."/>
        </authorList>
    </citation>
    <scope>NUCLEOTIDE SEQUENCE [LARGE SCALE GENOMIC DNA]</scope>
    <source>
        <strain evidence="13">DSM 45722</strain>
    </source>
</reference>